<organism evidence="1 2">
    <name type="scientific">Klebsiella pneumoniae</name>
    <dbReference type="NCBI Taxonomy" id="573"/>
    <lineage>
        <taxon>Bacteria</taxon>
        <taxon>Pseudomonadati</taxon>
        <taxon>Pseudomonadota</taxon>
        <taxon>Gammaproteobacteria</taxon>
        <taxon>Enterobacterales</taxon>
        <taxon>Enterobacteriaceae</taxon>
        <taxon>Klebsiella/Raoultella group</taxon>
        <taxon>Klebsiella</taxon>
        <taxon>Klebsiella pneumoniae complex</taxon>
    </lineage>
</organism>
<gene>
    <name evidence="1" type="ORF">GJJ08_020360</name>
</gene>
<dbReference type="RefSeq" id="WP_124043151.1">
    <property type="nucleotide sequence ID" value="NZ_CATPCZ010000004.1"/>
</dbReference>
<proteinExistence type="predicted"/>
<sequence>MKKKKLSSKQQYQLDVELVKIKPTNRTEAKAHLAAQLRISKFKSKGRRGFNSAAKSAKESLDIANAIRFGEGVVESVDKARIPDSNKRWRGRTAD</sequence>
<evidence type="ECO:0000313" key="2">
    <source>
        <dbReference type="Proteomes" id="UP000439817"/>
    </source>
</evidence>
<dbReference type="AlphaFoldDB" id="A0A6G1Y2I7"/>
<name>A0A6G1Y2I7_KLEPN</name>
<dbReference type="Proteomes" id="UP000439817">
    <property type="component" value="Chromosome"/>
</dbReference>
<dbReference type="EMBL" id="CP063008">
    <property type="protein sequence ID" value="QOU50671.1"/>
    <property type="molecule type" value="Genomic_DNA"/>
</dbReference>
<accession>A0A6G1Y2I7</accession>
<reference evidence="1 2" key="1">
    <citation type="journal article" date="2020" name="Antibiotics">
        <title>Molecular Typing, Characterization of Antimicrobial Resistance, Virulence Profiling and Analysis of Whole-Genome Sequence of Clinical Klebsiella pneumoniae Isolates.</title>
        <authorList>
            <person name="Shelenkov A."/>
            <person name="Mikhaylova Y."/>
            <person name="Yanushevich Y."/>
            <person name="Samoilov A."/>
            <person name="Petrova L."/>
            <person name="Fomina V."/>
            <person name="Gusarov V."/>
            <person name="Zamyatin M."/>
            <person name="Shagin D."/>
            <person name="Akimkin V."/>
        </authorList>
    </citation>
    <scope>NUCLEOTIDE SEQUENCE [LARGE SCALE GENOMIC DNA]</scope>
    <source>
        <strain evidence="1 2">CriePir120</strain>
    </source>
</reference>
<evidence type="ECO:0000313" key="1">
    <source>
        <dbReference type="EMBL" id="QOU50671.1"/>
    </source>
</evidence>
<protein>
    <submittedName>
        <fullName evidence="1">Uncharacterized protein</fullName>
    </submittedName>
</protein>